<comment type="caution">
    <text evidence="1">The sequence shown here is derived from an EMBL/GenBank/DDBJ whole genome shotgun (WGS) entry which is preliminary data.</text>
</comment>
<organism evidence="1 2">
    <name type="scientific">Pontibacter aquaedesilientis</name>
    <dbReference type="NCBI Taxonomy" id="2766980"/>
    <lineage>
        <taxon>Bacteria</taxon>
        <taxon>Pseudomonadati</taxon>
        <taxon>Bacteroidota</taxon>
        <taxon>Cytophagia</taxon>
        <taxon>Cytophagales</taxon>
        <taxon>Hymenobacteraceae</taxon>
        <taxon>Pontibacter</taxon>
    </lineage>
</organism>
<keyword evidence="2" id="KW-1185">Reference proteome</keyword>
<evidence type="ECO:0008006" key="3">
    <source>
        <dbReference type="Google" id="ProtNLM"/>
    </source>
</evidence>
<dbReference type="EMBL" id="JACXAJ010000010">
    <property type="protein sequence ID" value="MBD1398720.1"/>
    <property type="molecule type" value="Genomic_DNA"/>
</dbReference>
<gene>
    <name evidence="1" type="ORF">H9Q13_16220</name>
</gene>
<sequence>MKRLVELSFLKVGEWCYNDGGINYSITECLSEKDLLYAFIVDEQVMYIGKTASTLKSRMNGYKNAAVSQRTNVRVKNEIINKLKADRVVQIFVLLDKANLMFKNYKVSLSAGLEDNLIAAIRPQWNYRGNNRIKVQELPQEDDNVILETTPPIIGILKTVKIKLGSEYLKNGFFNFSKKDLNFLPEEPMSVNIYLGHDSQYCFQGQFLFANQNGQPRVHGNKSLKNWFIDKNYRKGDIITIDIITHDTYRLN</sequence>
<dbReference type="Proteomes" id="UP000625551">
    <property type="component" value="Unassembled WGS sequence"/>
</dbReference>
<accession>A0ABR7XKA6</accession>
<dbReference type="Gene3D" id="3.40.1440.40">
    <property type="match status" value="1"/>
</dbReference>
<evidence type="ECO:0000313" key="2">
    <source>
        <dbReference type="Proteomes" id="UP000625551"/>
    </source>
</evidence>
<proteinExistence type="predicted"/>
<reference evidence="1 2" key="1">
    <citation type="submission" date="2020-09" db="EMBL/GenBank/DDBJ databases">
        <title>Genome sequencing and assembly of Pontibacter sp.</title>
        <authorList>
            <person name="Chhetri G."/>
        </authorList>
    </citation>
    <scope>NUCLEOTIDE SEQUENCE [LARGE SCALE GENOMIC DNA]</scope>
    <source>
        <strain evidence="1 2">JH31</strain>
    </source>
</reference>
<dbReference type="InterPro" id="IPR053748">
    <property type="entry name" value="Host_DNA_Degrad_Endo"/>
</dbReference>
<protein>
    <recommendedName>
        <fullName evidence="3">GIY-YIG domain-containing protein</fullName>
    </recommendedName>
</protein>
<evidence type="ECO:0000313" key="1">
    <source>
        <dbReference type="EMBL" id="MBD1398720.1"/>
    </source>
</evidence>
<name>A0ABR7XKA6_9BACT</name>
<dbReference type="RefSeq" id="WP_191184850.1">
    <property type="nucleotide sequence ID" value="NZ_JACXAJ010000010.1"/>
</dbReference>